<dbReference type="InterPro" id="IPR006879">
    <property type="entry name" value="YdjC-like"/>
</dbReference>
<evidence type="ECO:0000256" key="1">
    <source>
        <dbReference type="ARBA" id="ARBA00001946"/>
    </source>
</evidence>
<protein>
    <recommendedName>
        <fullName evidence="8">YdjC-like protein</fullName>
    </recommendedName>
</protein>
<dbReference type="GO" id="GO:0046872">
    <property type="term" value="F:metal ion binding"/>
    <property type="evidence" value="ECO:0007669"/>
    <property type="project" value="UniProtKB-KW"/>
</dbReference>
<dbReference type="InterPro" id="IPR011330">
    <property type="entry name" value="Glyco_hydro/deAcase_b/a-brl"/>
</dbReference>
<comment type="caution">
    <text evidence="6">The sequence shown here is derived from an EMBL/GenBank/DDBJ whole genome shotgun (WGS) entry which is preliminary data.</text>
</comment>
<comment type="cofactor">
    <cofactor evidence="1">
        <name>Mg(2+)</name>
        <dbReference type="ChEBI" id="CHEBI:18420"/>
    </cofactor>
</comment>
<evidence type="ECO:0000256" key="4">
    <source>
        <dbReference type="ARBA" id="ARBA00022842"/>
    </source>
</evidence>
<dbReference type="GO" id="GO:0005975">
    <property type="term" value="P:carbohydrate metabolic process"/>
    <property type="evidence" value="ECO:0007669"/>
    <property type="project" value="InterPro"/>
</dbReference>
<evidence type="ECO:0000256" key="5">
    <source>
        <dbReference type="ARBA" id="ARBA00023277"/>
    </source>
</evidence>
<sequence length="265" mass="29679">MKRITLGSLDYGLSFAVDRTLRDLLENGRLSAVCCVVAGDLWAREFKPLQETVLQMRHKALVGVTLALSGDRVRPLSPAMRDVYGEEMPGPGTWERRAMLRLLPEELISAEVSAQLAQFAQRFGKGPDLIAVRHGLLARLGIAGIVMQEVEKAGFESTPMLVAPVEPGMQASRLERLAKTRGFKCLRKGPPLPTTDQPEELHRLLKNHFDGLPDMTFVASIPGKADDRLRREEPRDKIAIRECQREVLSSGRFFRTLDEKDVFLH</sequence>
<evidence type="ECO:0000313" key="7">
    <source>
        <dbReference type="Proteomes" id="UP000320593"/>
    </source>
</evidence>
<dbReference type="SUPFAM" id="SSF88713">
    <property type="entry name" value="Glycoside hydrolase/deacetylase"/>
    <property type="match status" value="1"/>
</dbReference>
<dbReference type="RefSeq" id="WP_145343003.1">
    <property type="nucleotide sequence ID" value="NZ_SMLY01000071.1"/>
</dbReference>
<proteinExistence type="predicted"/>
<dbReference type="Proteomes" id="UP000320593">
    <property type="component" value="Unassembled WGS sequence"/>
</dbReference>
<dbReference type="Gene3D" id="3.20.20.370">
    <property type="entry name" value="Glycoside hydrolase/deacetylase"/>
    <property type="match status" value="1"/>
</dbReference>
<reference evidence="6 7" key="1">
    <citation type="submission" date="2019-07" db="EMBL/GenBank/DDBJ databases">
        <title>Genomic Encyclopedia of Archaeal and Bacterial Type Strains, Phase II (KMG-II): from individual species to whole genera.</title>
        <authorList>
            <person name="Goeker M."/>
        </authorList>
    </citation>
    <scope>NUCLEOTIDE SEQUENCE [LARGE SCALE GENOMIC DNA]</scope>
    <source>
        <strain evidence="6 7">ATCC BAA-252</strain>
    </source>
</reference>
<keyword evidence="3" id="KW-0378">Hydrolase</keyword>
<evidence type="ECO:0000313" key="6">
    <source>
        <dbReference type="EMBL" id="TWI87563.1"/>
    </source>
</evidence>
<evidence type="ECO:0008006" key="8">
    <source>
        <dbReference type="Google" id="ProtNLM"/>
    </source>
</evidence>
<dbReference type="Pfam" id="PF04794">
    <property type="entry name" value="YdjC"/>
    <property type="match status" value="1"/>
</dbReference>
<dbReference type="OrthoDB" id="9774177at2"/>
<keyword evidence="2" id="KW-0479">Metal-binding</keyword>
<dbReference type="AlphaFoldDB" id="A0A562T2D9"/>
<gene>
    <name evidence="6" type="ORF">JM93_02129</name>
</gene>
<organism evidence="6 7">
    <name type="scientific">Roseibium hamelinense</name>
    <dbReference type="NCBI Taxonomy" id="150831"/>
    <lineage>
        <taxon>Bacteria</taxon>
        <taxon>Pseudomonadati</taxon>
        <taxon>Pseudomonadota</taxon>
        <taxon>Alphaproteobacteria</taxon>
        <taxon>Hyphomicrobiales</taxon>
        <taxon>Stappiaceae</taxon>
        <taxon>Roseibium</taxon>
    </lineage>
</organism>
<dbReference type="EMBL" id="VLLF01000004">
    <property type="protein sequence ID" value="TWI87563.1"/>
    <property type="molecule type" value="Genomic_DNA"/>
</dbReference>
<dbReference type="GO" id="GO:0016787">
    <property type="term" value="F:hydrolase activity"/>
    <property type="evidence" value="ECO:0007669"/>
    <property type="project" value="UniProtKB-KW"/>
</dbReference>
<keyword evidence="7" id="KW-1185">Reference proteome</keyword>
<name>A0A562T2D9_9HYPH</name>
<accession>A0A562T2D9</accession>
<evidence type="ECO:0000256" key="3">
    <source>
        <dbReference type="ARBA" id="ARBA00022801"/>
    </source>
</evidence>
<evidence type="ECO:0000256" key="2">
    <source>
        <dbReference type="ARBA" id="ARBA00022723"/>
    </source>
</evidence>
<keyword evidence="4" id="KW-0460">Magnesium</keyword>
<keyword evidence="5" id="KW-0119">Carbohydrate metabolism</keyword>